<dbReference type="Proteomes" id="UP001281761">
    <property type="component" value="Unassembled WGS sequence"/>
</dbReference>
<evidence type="ECO:0000256" key="1">
    <source>
        <dbReference type="ARBA" id="ARBA00012513"/>
    </source>
</evidence>
<dbReference type="EMBL" id="JARBJD010000104">
    <property type="protein sequence ID" value="KAK2952378.1"/>
    <property type="molecule type" value="Genomic_DNA"/>
</dbReference>
<feature type="domain" description="Protein kinase" evidence="6">
    <location>
        <begin position="23"/>
        <end position="287"/>
    </location>
</feature>
<keyword evidence="7" id="KW-0418">Kinase</keyword>
<dbReference type="SUPFAM" id="SSF56112">
    <property type="entry name" value="Protein kinase-like (PK-like)"/>
    <property type="match status" value="1"/>
</dbReference>
<dbReference type="EC" id="2.7.11.1" evidence="1"/>
<dbReference type="PROSITE" id="PS00108">
    <property type="entry name" value="PROTEIN_KINASE_ST"/>
    <property type="match status" value="1"/>
</dbReference>
<dbReference type="GO" id="GO:0004674">
    <property type="term" value="F:protein serine/threonine kinase activity"/>
    <property type="evidence" value="ECO:0007669"/>
    <property type="project" value="UniProtKB-EC"/>
</dbReference>
<accession>A0ABQ9XIX2</accession>
<feature type="binding site" evidence="4">
    <location>
        <position position="52"/>
    </location>
    <ligand>
        <name>ATP</name>
        <dbReference type="ChEBI" id="CHEBI:30616"/>
    </ligand>
</feature>
<dbReference type="CDD" id="cd14016">
    <property type="entry name" value="STKc_CK1"/>
    <property type="match status" value="1"/>
</dbReference>
<keyword evidence="3 4" id="KW-0067">ATP-binding</keyword>
<feature type="region of interest" description="Disordered" evidence="5">
    <location>
        <begin position="317"/>
        <end position="362"/>
    </location>
</feature>
<evidence type="ECO:0000256" key="2">
    <source>
        <dbReference type="ARBA" id="ARBA00022741"/>
    </source>
</evidence>
<dbReference type="SMART" id="SM00220">
    <property type="entry name" value="S_TKc"/>
    <property type="match status" value="1"/>
</dbReference>
<feature type="compositionally biased region" description="Polar residues" evidence="5">
    <location>
        <begin position="344"/>
        <end position="356"/>
    </location>
</feature>
<dbReference type="InterPro" id="IPR008271">
    <property type="entry name" value="Ser/Thr_kinase_AS"/>
</dbReference>
<dbReference type="Pfam" id="PF00069">
    <property type="entry name" value="Pkinase"/>
    <property type="match status" value="1"/>
</dbReference>
<evidence type="ECO:0000256" key="4">
    <source>
        <dbReference type="PROSITE-ProRule" id="PRU10141"/>
    </source>
</evidence>
<feature type="compositionally biased region" description="Polar residues" evidence="5">
    <location>
        <begin position="483"/>
        <end position="492"/>
    </location>
</feature>
<organism evidence="7 8">
    <name type="scientific">Blattamonas nauphoetae</name>
    <dbReference type="NCBI Taxonomy" id="2049346"/>
    <lineage>
        <taxon>Eukaryota</taxon>
        <taxon>Metamonada</taxon>
        <taxon>Preaxostyla</taxon>
        <taxon>Oxymonadida</taxon>
        <taxon>Blattamonas</taxon>
    </lineage>
</organism>
<dbReference type="InterPro" id="IPR000719">
    <property type="entry name" value="Prot_kinase_dom"/>
</dbReference>
<evidence type="ECO:0000313" key="7">
    <source>
        <dbReference type="EMBL" id="KAK2952378.1"/>
    </source>
</evidence>
<dbReference type="InterPro" id="IPR011009">
    <property type="entry name" value="Kinase-like_dom_sf"/>
</dbReference>
<feature type="region of interest" description="Disordered" evidence="5">
    <location>
        <begin position="456"/>
        <end position="576"/>
    </location>
</feature>
<dbReference type="PROSITE" id="PS00107">
    <property type="entry name" value="PROTEIN_KINASE_ATP"/>
    <property type="match status" value="1"/>
</dbReference>
<dbReference type="Gene3D" id="1.10.510.10">
    <property type="entry name" value="Transferase(Phosphotransferase) domain 1"/>
    <property type="match status" value="1"/>
</dbReference>
<reference evidence="7 8" key="1">
    <citation type="journal article" date="2022" name="bioRxiv">
        <title>Genomics of Preaxostyla Flagellates Illuminates Evolutionary Transitions and the Path Towards Mitochondrial Loss.</title>
        <authorList>
            <person name="Novak L.V.F."/>
            <person name="Treitli S.C."/>
            <person name="Pyrih J."/>
            <person name="Halakuc P."/>
            <person name="Pipaliya S.V."/>
            <person name="Vacek V."/>
            <person name="Brzon O."/>
            <person name="Soukal P."/>
            <person name="Eme L."/>
            <person name="Dacks J.B."/>
            <person name="Karnkowska A."/>
            <person name="Elias M."/>
            <person name="Hampl V."/>
        </authorList>
    </citation>
    <scope>NUCLEOTIDE SEQUENCE [LARGE SCALE GENOMIC DNA]</scope>
    <source>
        <strain evidence="7">NAU3</strain>
        <tissue evidence="7">Gut</tissue>
    </source>
</reference>
<proteinExistence type="predicted"/>
<evidence type="ECO:0000256" key="5">
    <source>
        <dbReference type="SAM" id="MobiDB-lite"/>
    </source>
</evidence>
<gene>
    <name evidence="7" type="ORF">BLNAU_12640</name>
</gene>
<name>A0ABQ9XIX2_9EUKA</name>
<keyword evidence="8" id="KW-1185">Reference proteome</keyword>
<feature type="compositionally biased region" description="Polar residues" evidence="5">
    <location>
        <begin position="506"/>
        <end position="527"/>
    </location>
</feature>
<evidence type="ECO:0000313" key="8">
    <source>
        <dbReference type="Proteomes" id="UP001281761"/>
    </source>
</evidence>
<dbReference type="InterPro" id="IPR050235">
    <property type="entry name" value="CK1_Ser-Thr_kinase"/>
</dbReference>
<dbReference type="PANTHER" id="PTHR11909">
    <property type="entry name" value="CASEIN KINASE-RELATED"/>
    <property type="match status" value="1"/>
</dbReference>
<feature type="compositionally biased region" description="Basic and acidic residues" evidence="5">
    <location>
        <begin position="464"/>
        <end position="476"/>
    </location>
</feature>
<keyword evidence="7" id="KW-0808">Transferase</keyword>
<keyword evidence="2 4" id="KW-0547">Nucleotide-binding</keyword>
<feature type="compositionally biased region" description="Basic and acidic residues" evidence="5">
    <location>
        <begin position="334"/>
        <end position="343"/>
    </location>
</feature>
<sequence length="576" mass="65232">MTDQPHQIQPKEGERVVANKIIINTLKPVGSGSFGTIFRGKVIETGEDIAIKVEKRGLRNSQLLHEAQLYKHLRGGEGIPNVRWFGIDNSQKLLVMDLLGPSLEHLFYRCQCHFSIKTVLMIADQIITRIEYLHQKHFIHRDIKPENFLIGRRDRTSTIFLIDLGLAKQYRDPRTKQHIPYRETSGITGTFRYISLNMHHGVEQSRRDDMESIGYVLIYFLKGHLPWQGIKTTDKREKANKIRELKDNITVEELCHGLPNEFTTYLHYVRDLSFDEQPNYDYVRSLFRQCMASLHLVNDGSFDWTQVHSSRTEPTLHTIAPNQQGFPRGGLRSGGRDNQKDATRSPNAPYQQNYGISSFYPPSKQRLGFSAADRHRQIRSTPNMEILAPSTPSGLMRTNMERSGPRPGVPAPHMNMATAIAAEMLDNQLNIPPYKGKEEVNSLQVEVATMTGVTTNDMIQDFGDETKPKETEKTEQETLLTISPDSNSQSKLHPSPITGTRDPSPLIQTTDQTSPRIESTSPHNDAPSTALHPISEHHPAQRPHQGVSRVNAMNLVIPPFQPKGKSKPKSSLKKKT</sequence>
<comment type="caution">
    <text evidence="7">The sequence shown here is derived from an EMBL/GenBank/DDBJ whole genome shotgun (WGS) entry which is preliminary data.</text>
</comment>
<evidence type="ECO:0000259" key="6">
    <source>
        <dbReference type="PROSITE" id="PS50011"/>
    </source>
</evidence>
<dbReference type="InterPro" id="IPR017441">
    <property type="entry name" value="Protein_kinase_ATP_BS"/>
</dbReference>
<dbReference type="PROSITE" id="PS50011">
    <property type="entry name" value="PROTEIN_KINASE_DOM"/>
    <property type="match status" value="1"/>
</dbReference>
<evidence type="ECO:0000256" key="3">
    <source>
        <dbReference type="ARBA" id="ARBA00022840"/>
    </source>
</evidence>
<feature type="compositionally biased region" description="Basic residues" evidence="5">
    <location>
        <begin position="564"/>
        <end position="576"/>
    </location>
</feature>
<protein>
    <recommendedName>
        <fullName evidence="1">non-specific serine/threonine protein kinase</fullName>
        <ecNumber evidence="1">2.7.11.1</ecNumber>
    </recommendedName>
</protein>